<dbReference type="Gene3D" id="1.25.40.20">
    <property type="entry name" value="Ankyrin repeat-containing domain"/>
    <property type="match status" value="2"/>
</dbReference>
<dbReference type="PROSITE" id="PS50297">
    <property type="entry name" value="ANK_REP_REGION"/>
    <property type="match status" value="2"/>
</dbReference>
<dbReference type="EMBL" id="JABCIY010000254">
    <property type="protein sequence ID" value="KAF7186435.1"/>
    <property type="molecule type" value="Genomic_DNA"/>
</dbReference>
<reference evidence="2" key="1">
    <citation type="submission" date="2020-04" db="EMBL/GenBank/DDBJ databases">
        <title>Draft genome resource of the tomato pathogen Pseudocercospora fuligena.</title>
        <authorList>
            <person name="Zaccaron A."/>
        </authorList>
    </citation>
    <scope>NUCLEOTIDE SEQUENCE</scope>
    <source>
        <strain evidence="2">PF001</strain>
    </source>
</reference>
<dbReference type="Pfam" id="PF13637">
    <property type="entry name" value="Ank_4"/>
    <property type="match status" value="1"/>
</dbReference>
<dbReference type="Proteomes" id="UP000660729">
    <property type="component" value="Unassembled WGS sequence"/>
</dbReference>
<feature type="repeat" description="ANK" evidence="1">
    <location>
        <begin position="484"/>
        <end position="516"/>
    </location>
</feature>
<dbReference type="OrthoDB" id="3649992at2759"/>
<organism evidence="2 3">
    <name type="scientific">Pseudocercospora fuligena</name>
    <dbReference type="NCBI Taxonomy" id="685502"/>
    <lineage>
        <taxon>Eukaryota</taxon>
        <taxon>Fungi</taxon>
        <taxon>Dikarya</taxon>
        <taxon>Ascomycota</taxon>
        <taxon>Pezizomycotina</taxon>
        <taxon>Dothideomycetes</taxon>
        <taxon>Dothideomycetidae</taxon>
        <taxon>Mycosphaerellales</taxon>
        <taxon>Mycosphaerellaceae</taxon>
        <taxon>Pseudocercospora</taxon>
    </lineage>
</organism>
<dbReference type="AlphaFoldDB" id="A0A8H6R6Z1"/>
<dbReference type="SUPFAM" id="SSF48403">
    <property type="entry name" value="Ankyrin repeat"/>
    <property type="match status" value="1"/>
</dbReference>
<feature type="repeat" description="ANK" evidence="1">
    <location>
        <begin position="418"/>
        <end position="450"/>
    </location>
</feature>
<feature type="repeat" description="ANK" evidence="1">
    <location>
        <begin position="451"/>
        <end position="483"/>
    </location>
</feature>
<proteinExistence type="predicted"/>
<evidence type="ECO:0000256" key="1">
    <source>
        <dbReference type="PROSITE-ProRule" id="PRU00023"/>
    </source>
</evidence>
<dbReference type="PRINTS" id="PR01415">
    <property type="entry name" value="ANKYRIN"/>
</dbReference>
<dbReference type="SMART" id="SM00248">
    <property type="entry name" value="ANK"/>
    <property type="match status" value="10"/>
</dbReference>
<protein>
    <submittedName>
        <fullName evidence="2">Putative ankyrin repeat protein</fullName>
    </submittedName>
</protein>
<comment type="caution">
    <text evidence="2">The sequence shown here is derived from an EMBL/GenBank/DDBJ whole genome shotgun (WGS) entry which is preliminary data.</text>
</comment>
<dbReference type="Pfam" id="PF00023">
    <property type="entry name" value="Ank"/>
    <property type="match status" value="1"/>
</dbReference>
<evidence type="ECO:0000313" key="2">
    <source>
        <dbReference type="EMBL" id="KAF7186435.1"/>
    </source>
</evidence>
<dbReference type="PANTHER" id="PTHR46224">
    <property type="entry name" value="ANKYRIN REPEAT FAMILY PROTEIN"/>
    <property type="match status" value="1"/>
</dbReference>
<name>A0A8H6R6Z1_9PEZI</name>
<sequence>MLQKIPPARKDGAIRLLQFLMLSPRPLWLGEAANALAMNIEGETLYDRDKELPDHSELALYCPGLISTVHVEGEEHKKLQLSHLSVKEYLLSALVHEEFRADLSTAKASSMVTVLLLRSFTQWFQSLRENLSEQEKHRRRHWPADNFPLALYAVHNWTEFARKAEVQAETQEYIVGFLIDQSRLECLLQCYNALNYDSYYVGPMYIAVEGRLLHTATALLRKGISSRMKHSYRGKTRHDMKRSYRGWKRYDETMSPLAVACQNGHHEMVKRLLKKQSRSSVDDFWGAATAAASEGHCHILELLFEKVPHWQSLEKPVTRSPVHAAIDGRHVDVLSMLLGHGFDANPRLRLKSKITRPAIQEAISIGDIAAIKLLVAHGADLKMGGCRNTVVHTAAQTSLSVMQHVSSYGLFLDAEDYDGTTPLHLACKGRNLAIAEFLIQHGADVTKRDGFGRTILHLAAEKGLLPLLEYTISIDMAVDLENHRGETPLHRAYSSGDLATVKFLVDHGADVTKRDNAGNTMLHSAANTGFLPLLEYTSSFGLPIDVGNEVGQRPLHCTSFYMYDNIEAVRFLVEAGADINKKNYRGHSPLAEAIDRQKRSRWANCRAGISYLRERGAIEPDLDRNGYSIPAPHPHAREIESLLNGWWKLHQRHPSTKHKRYKHRHGIPEYHSEDEDDIKRARKNFQPLYFQNPERPYEIHRYNPRRLKHFASSHF</sequence>
<keyword evidence="1" id="KW-0040">ANK repeat</keyword>
<dbReference type="PROSITE" id="PS50088">
    <property type="entry name" value="ANK_REPEAT"/>
    <property type="match status" value="4"/>
</dbReference>
<dbReference type="Pfam" id="PF12796">
    <property type="entry name" value="Ank_2"/>
    <property type="match status" value="2"/>
</dbReference>
<evidence type="ECO:0000313" key="3">
    <source>
        <dbReference type="Proteomes" id="UP000660729"/>
    </source>
</evidence>
<dbReference type="InterPro" id="IPR051616">
    <property type="entry name" value="Cul2-RING_E3_ligase_SR"/>
</dbReference>
<gene>
    <name evidence="2" type="ORF">HII31_12231</name>
</gene>
<accession>A0A8H6R6Z1</accession>
<dbReference type="PANTHER" id="PTHR46224:SF64">
    <property type="entry name" value="IQ MOTIF AND ANKYRIN REPEAT DOMAIN-CONTAINING PROTEIN 1"/>
    <property type="match status" value="1"/>
</dbReference>
<dbReference type="InterPro" id="IPR002110">
    <property type="entry name" value="Ankyrin_rpt"/>
</dbReference>
<dbReference type="InterPro" id="IPR036770">
    <property type="entry name" value="Ankyrin_rpt-contain_sf"/>
</dbReference>
<keyword evidence="3" id="KW-1185">Reference proteome</keyword>
<feature type="repeat" description="ANK" evidence="1">
    <location>
        <begin position="550"/>
        <end position="584"/>
    </location>
</feature>